<keyword evidence="7" id="KW-0235">DNA replication</keyword>
<dbReference type="Pfam" id="PF12320">
    <property type="entry name" value="SbcD_C"/>
    <property type="match status" value="1"/>
</dbReference>
<name>A0A1H6TC52_9FIRM</name>
<keyword evidence="6 7" id="KW-0269">Exonuclease</keyword>
<dbReference type="STRING" id="84035.SAMN05660742_1017"/>
<keyword evidence="4 7" id="KW-0540">Nuclease</keyword>
<dbReference type="NCBIfam" id="TIGR00619">
    <property type="entry name" value="sbcd"/>
    <property type="match status" value="1"/>
</dbReference>
<comment type="function">
    <text evidence="7">SbcCD cleaves DNA hairpin structures. These structures can inhibit DNA replication and are intermediates in certain DNA recombination reactions. The complex acts as a 3'-&gt;5' double strand exonuclease that can open hairpins. It also has a 5' single-strand endonuclease activity.</text>
</comment>
<evidence type="ECO:0000256" key="1">
    <source>
        <dbReference type="ARBA" id="ARBA00010555"/>
    </source>
</evidence>
<evidence type="ECO:0000313" key="10">
    <source>
        <dbReference type="EMBL" id="SEI77581.1"/>
    </source>
</evidence>
<dbReference type="CDD" id="cd00840">
    <property type="entry name" value="MPP_Mre11_N"/>
    <property type="match status" value="1"/>
</dbReference>
<proteinExistence type="inferred from homology"/>
<evidence type="ECO:0000256" key="6">
    <source>
        <dbReference type="ARBA" id="ARBA00022839"/>
    </source>
</evidence>
<dbReference type="InterPro" id="IPR004843">
    <property type="entry name" value="Calcineurin-like_PHP"/>
</dbReference>
<comment type="subunit">
    <text evidence="2 7">Heterodimer of SbcC and SbcD.</text>
</comment>
<accession>A0A1H6TC52</accession>
<sequence>MRFIHTSDWHLGRLFHGKHLTQDQSYVLEQFYQVVKDTKPDAILIAGDIYDRAVPPIEAVELLDDTLARLLLDQKIPVIMIAGNHDSAQRIGFGSKLLAGQGLYVTGQLTNPLTPVVLTDSFGDVYFMPFTYAEPSLVRSVYQHNELLDFDGAMKFLVQRSLQRIPQGVRKVALAHAFIAGGQESESERPLSVGGSSNVSAGSFAAFDYTALGHLHNSQKAGGKQICYSGSLMKYSFDEANQTKGINIVDMDKNGQVEIELVSLKPKYDVCKVSGSFADILQNREKYPSQEDYMMVSLNDTQAILDVHGQLEKIYPNLMQIERPYLNIGGKLAKERLDYRTKTELQLFGDFFQQMTDRELSQEQKQTFVTNLDELLLKEREAKS</sequence>
<dbReference type="RefSeq" id="WP_091828282.1">
    <property type="nucleotide sequence ID" value="NZ_FNZK01000001.1"/>
</dbReference>
<evidence type="ECO:0000256" key="5">
    <source>
        <dbReference type="ARBA" id="ARBA00022801"/>
    </source>
</evidence>
<dbReference type="PANTHER" id="PTHR30337:SF0">
    <property type="entry name" value="NUCLEASE SBCCD SUBUNIT D"/>
    <property type="match status" value="1"/>
</dbReference>
<dbReference type="InterPro" id="IPR041796">
    <property type="entry name" value="Mre11_N"/>
</dbReference>
<dbReference type="InterPro" id="IPR050535">
    <property type="entry name" value="DNA_Repair-Maintenance_Comp"/>
</dbReference>
<dbReference type="EMBL" id="FNZK01000001">
    <property type="protein sequence ID" value="SEI77581.1"/>
    <property type="molecule type" value="Genomic_DNA"/>
</dbReference>
<dbReference type="SUPFAM" id="SSF56300">
    <property type="entry name" value="Metallo-dependent phosphatases"/>
    <property type="match status" value="1"/>
</dbReference>
<gene>
    <name evidence="7" type="primary">sbcD</name>
    <name evidence="10" type="ORF">SAMN05660742_1017</name>
</gene>
<keyword evidence="5 7" id="KW-0378">Hydrolase</keyword>
<feature type="domain" description="Calcineurin-like phosphoesterase" evidence="8">
    <location>
        <begin position="1"/>
        <end position="98"/>
    </location>
</feature>
<evidence type="ECO:0000256" key="4">
    <source>
        <dbReference type="ARBA" id="ARBA00022722"/>
    </source>
</evidence>
<keyword evidence="7" id="KW-0233">DNA recombination</keyword>
<dbReference type="GO" id="GO:0006310">
    <property type="term" value="P:DNA recombination"/>
    <property type="evidence" value="ECO:0007669"/>
    <property type="project" value="UniProtKB-KW"/>
</dbReference>
<dbReference type="GO" id="GO:0006260">
    <property type="term" value="P:DNA replication"/>
    <property type="evidence" value="ECO:0007669"/>
    <property type="project" value="UniProtKB-KW"/>
</dbReference>
<keyword evidence="11" id="KW-1185">Reference proteome</keyword>
<organism evidence="10 11">
    <name type="scientific">Propionispira arboris</name>
    <dbReference type="NCBI Taxonomy" id="84035"/>
    <lineage>
        <taxon>Bacteria</taxon>
        <taxon>Bacillati</taxon>
        <taxon>Bacillota</taxon>
        <taxon>Negativicutes</taxon>
        <taxon>Selenomonadales</taxon>
        <taxon>Selenomonadaceae</taxon>
        <taxon>Propionispira</taxon>
    </lineage>
</organism>
<evidence type="ECO:0000256" key="3">
    <source>
        <dbReference type="ARBA" id="ARBA00013365"/>
    </source>
</evidence>
<dbReference type="PANTHER" id="PTHR30337">
    <property type="entry name" value="COMPONENT OF ATP-DEPENDENT DSDNA EXONUCLEASE"/>
    <property type="match status" value="1"/>
</dbReference>
<evidence type="ECO:0000313" key="11">
    <source>
        <dbReference type="Proteomes" id="UP000199662"/>
    </source>
</evidence>
<reference evidence="10 11" key="1">
    <citation type="submission" date="2016-10" db="EMBL/GenBank/DDBJ databases">
        <authorList>
            <person name="de Groot N.N."/>
        </authorList>
    </citation>
    <scope>NUCLEOTIDE SEQUENCE [LARGE SCALE GENOMIC DNA]</scope>
    <source>
        <strain evidence="10 11">DSM 2179</strain>
    </source>
</reference>
<dbReference type="InterPro" id="IPR004593">
    <property type="entry name" value="SbcD"/>
</dbReference>
<dbReference type="GO" id="GO:0008408">
    <property type="term" value="F:3'-5' exonuclease activity"/>
    <property type="evidence" value="ECO:0007669"/>
    <property type="project" value="InterPro"/>
</dbReference>
<keyword evidence="7" id="KW-0255">Endonuclease</keyword>
<evidence type="ECO:0000259" key="9">
    <source>
        <dbReference type="Pfam" id="PF12320"/>
    </source>
</evidence>
<comment type="similarity">
    <text evidence="1 7">Belongs to the SbcD family.</text>
</comment>
<dbReference type="GO" id="GO:0004519">
    <property type="term" value="F:endonuclease activity"/>
    <property type="evidence" value="ECO:0007669"/>
    <property type="project" value="UniProtKB-KW"/>
</dbReference>
<dbReference type="InterPro" id="IPR029052">
    <property type="entry name" value="Metallo-depent_PP-like"/>
</dbReference>
<dbReference type="InterPro" id="IPR026843">
    <property type="entry name" value="SbcD_C"/>
</dbReference>
<dbReference type="Gene3D" id="3.60.21.10">
    <property type="match status" value="1"/>
</dbReference>
<evidence type="ECO:0000256" key="2">
    <source>
        <dbReference type="ARBA" id="ARBA00011322"/>
    </source>
</evidence>
<dbReference type="AlphaFoldDB" id="A0A1H6TC52"/>
<feature type="domain" description="Nuclease SbcCD subunit D C-terminal" evidence="9">
    <location>
        <begin position="272"/>
        <end position="356"/>
    </location>
</feature>
<dbReference type="Pfam" id="PF00149">
    <property type="entry name" value="Metallophos"/>
    <property type="match status" value="1"/>
</dbReference>
<dbReference type="Proteomes" id="UP000199662">
    <property type="component" value="Unassembled WGS sequence"/>
</dbReference>
<protein>
    <recommendedName>
        <fullName evidence="3 7">Nuclease SbcCD subunit D</fullName>
    </recommendedName>
</protein>
<evidence type="ECO:0000259" key="8">
    <source>
        <dbReference type="Pfam" id="PF00149"/>
    </source>
</evidence>
<evidence type="ECO:0000256" key="7">
    <source>
        <dbReference type="RuleBase" id="RU363069"/>
    </source>
</evidence>